<evidence type="ECO:0000313" key="3">
    <source>
        <dbReference type="Proteomes" id="UP001189429"/>
    </source>
</evidence>
<proteinExistence type="predicted"/>
<dbReference type="EMBL" id="CAUYUJ010000863">
    <property type="protein sequence ID" value="CAK0792911.1"/>
    <property type="molecule type" value="Genomic_DNA"/>
</dbReference>
<feature type="region of interest" description="Disordered" evidence="1">
    <location>
        <begin position="27"/>
        <end position="52"/>
    </location>
</feature>
<accession>A0ABN9PR71</accession>
<gene>
    <name evidence="2" type="ORF">PCOR1329_LOCUS3357</name>
</gene>
<feature type="non-terminal residue" evidence="2">
    <location>
        <position position="1"/>
    </location>
</feature>
<evidence type="ECO:0000313" key="2">
    <source>
        <dbReference type="EMBL" id="CAK0792911.1"/>
    </source>
</evidence>
<evidence type="ECO:0000256" key="1">
    <source>
        <dbReference type="SAM" id="MobiDB-lite"/>
    </source>
</evidence>
<feature type="compositionally biased region" description="Polar residues" evidence="1">
    <location>
        <begin position="28"/>
        <end position="41"/>
    </location>
</feature>
<dbReference type="Proteomes" id="UP001189429">
    <property type="component" value="Unassembled WGS sequence"/>
</dbReference>
<name>A0ABN9PR71_9DINO</name>
<feature type="non-terminal residue" evidence="2">
    <location>
        <position position="82"/>
    </location>
</feature>
<sequence>APLQEPSAPAAAPAAAAAAAAERADVTESVQLTARDSQTAPSLPDALPPPTASQIEEDFRRSAAALVEHGDHSVAAADPDRQ</sequence>
<reference evidence="2" key="1">
    <citation type="submission" date="2023-10" db="EMBL/GenBank/DDBJ databases">
        <authorList>
            <person name="Chen Y."/>
            <person name="Shah S."/>
            <person name="Dougan E. K."/>
            <person name="Thang M."/>
            <person name="Chan C."/>
        </authorList>
    </citation>
    <scope>NUCLEOTIDE SEQUENCE [LARGE SCALE GENOMIC DNA]</scope>
</reference>
<keyword evidence="3" id="KW-1185">Reference proteome</keyword>
<comment type="caution">
    <text evidence="2">The sequence shown here is derived from an EMBL/GenBank/DDBJ whole genome shotgun (WGS) entry which is preliminary data.</text>
</comment>
<organism evidence="2 3">
    <name type="scientific">Prorocentrum cordatum</name>
    <dbReference type="NCBI Taxonomy" id="2364126"/>
    <lineage>
        <taxon>Eukaryota</taxon>
        <taxon>Sar</taxon>
        <taxon>Alveolata</taxon>
        <taxon>Dinophyceae</taxon>
        <taxon>Prorocentrales</taxon>
        <taxon>Prorocentraceae</taxon>
        <taxon>Prorocentrum</taxon>
    </lineage>
</organism>
<protein>
    <submittedName>
        <fullName evidence="2">Uncharacterized protein</fullName>
    </submittedName>
</protein>